<dbReference type="Pfam" id="PF09355">
    <property type="entry name" value="Phage_Gp19"/>
    <property type="match status" value="1"/>
</dbReference>
<organism evidence="1">
    <name type="scientific">Siphoviridae sp. ctYcY12</name>
    <dbReference type="NCBI Taxonomy" id="2825550"/>
    <lineage>
        <taxon>Viruses</taxon>
        <taxon>Duplodnaviria</taxon>
        <taxon>Heunggongvirae</taxon>
        <taxon>Uroviricota</taxon>
        <taxon>Caudoviricetes</taxon>
    </lineage>
</organism>
<reference evidence="1" key="1">
    <citation type="journal article" date="2021" name="Proc. Natl. Acad. Sci. U.S.A.">
        <title>A Catalog of Tens of Thousands of Viruses from Human Metagenomes Reveals Hidden Associations with Chronic Diseases.</title>
        <authorList>
            <person name="Tisza M.J."/>
            <person name="Buck C.B."/>
        </authorList>
    </citation>
    <scope>NUCLEOTIDE SEQUENCE</scope>
    <source>
        <strain evidence="1">CtYcY12</strain>
    </source>
</reference>
<name>A0A8S5TTX1_9CAUD</name>
<proteinExistence type="predicted"/>
<protein>
    <recommendedName>
        <fullName evidence="2">Phage protein Gp19/Gp15/Gp42</fullName>
    </recommendedName>
</protein>
<dbReference type="InterPro" id="IPR018963">
    <property type="entry name" value="Mycophage_D29_Gp19"/>
</dbReference>
<accession>A0A8S5TTX1</accession>
<dbReference type="EMBL" id="BK015928">
    <property type="protein sequence ID" value="DAF85654.1"/>
    <property type="molecule type" value="Genomic_DNA"/>
</dbReference>
<evidence type="ECO:0000313" key="1">
    <source>
        <dbReference type="EMBL" id="DAF85654.1"/>
    </source>
</evidence>
<sequence>MDNFATIDDIRELWRELNPDEIPRAEELLGVVSGSLRYEAEKVGKNLDQMISEDENLKIVAKSVTVDVVARTLMTSTDTEPMTQRSESALGYSVSGTFLVPGGGLFIKKSELARLGLRRQRYGVIELYGNDQRDNSNSL</sequence>
<evidence type="ECO:0008006" key="2">
    <source>
        <dbReference type="Google" id="ProtNLM"/>
    </source>
</evidence>